<gene>
    <name evidence="3" type="ORF">NP590_10240</name>
</gene>
<keyword evidence="1" id="KW-0812">Transmembrane</keyword>
<evidence type="ECO:0000256" key="1">
    <source>
        <dbReference type="SAM" id="Phobius"/>
    </source>
</evidence>
<dbReference type="Proteomes" id="UP001524499">
    <property type="component" value="Unassembled WGS sequence"/>
</dbReference>
<dbReference type="PANTHER" id="PTHR42736:SF1">
    <property type="entry name" value="PROTEIN-GLUTAMINE GAMMA-GLUTAMYLTRANSFERASE"/>
    <property type="match status" value="1"/>
</dbReference>
<dbReference type="SMART" id="SM00460">
    <property type="entry name" value="TGc"/>
    <property type="match status" value="1"/>
</dbReference>
<dbReference type="PANTHER" id="PTHR42736">
    <property type="entry name" value="PROTEIN-GLUTAMINE GAMMA-GLUTAMYLTRANSFERASE"/>
    <property type="match status" value="1"/>
</dbReference>
<proteinExistence type="predicted"/>
<feature type="transmembrane region" description="Helical" evidence="1">
    <location>
        <begin position="28"/>
        <end position="45"/>
    </location>
</feature>
<dbReference type="InterPro" id="IPR002931">
    <property type="entry name" value="Transglutaminase-like"/>
</dbReference>
<evidence type="ECO:0000313" key="4">
    <source>
        <dbReference type="Proteomes" id="UP001524499"/>
    </source>
</evidence>
<keyword evidence="1" id="KW-0472">Membrane</keyword>
<sequence length="652" mass="73078">MVGALDRRGLSFLLGSLLLITLPHGWHIPWPLFGFFAVMLVWRFMAVRYPGWLPKRWQLFLLTLLGVALLLSQQRGVFGRDAGTGLIVVALGLKLLEIRGRRDVLLVVYLAFIVAASQFLYEQSILMAGYILLVCILLLATLIVQTAERVETRAALKTATAIVLQALPLALVLFVLFPRLEAPRWMWLADDNKALSGLSDTLEPGSISDLSLSDELVFRVRFEGDVPPPLLRYWRGAVYSRTDGVRWTVDSSRDTSARPPEFSGDAYRYTLLMEPQKQNWVFGLEMPESFGAGLRSIHGFQLRSDKRPADRAEYKIVSRPFYNTGPLSPADYRENLQLPLAASDRQLALIKALGGGNASPEQFIQNLLNHFRREAFFYTLAPPLMPENPIDTFLFETRSGFCSHYAAAFVYLLRIAKIPARVIGGYQGGEFNKVGGFLEVRQADAHAWAEAWLENKGWVRFDPTAAVAPERVERGVNVDLQIASGAVNFGPLTGDSAALNWFKRGRQLWQSVDYNWQRWVINYSGANQMQFLRTLGIDGISPLVKWLLGSLLAVTLPLAWWLLKKPAKTADKPLLVYRRFCGKLADAGVVIGQGEGAKDFAGRAQKQLPELAGRIEQISALFIRLRYQADAKAGDLQRLKNLVDAFSVKKRR</sequence>
<dbReference type="SUPFAM" id="SSF54001">
    <property type="entry name" value="Cysteine proteinases"/>
    <property type="match status" value="1"/>
</dbReference>
<dbReference type="Pfam" id="PF01841">
    <property type="entry name" value="Transglut_core"/>
    <property type="match status" value="1"/>
</dbReference>
<accession>A0ABT1TG94</accession>
<dbReference type="Gene3D" id="3.10.620.30">
    <property type="match status" value="1"/>
</dbReference>
<keyword evidence="1" id="KW-1133">Transmembrane helix</keyword>
<reference evidence="3 4" key="1">
    <citation type="submission" date="2022-07" db="EMBL/GenBank/DDBJ databases">
        <title>Methylomonas rivi sp. nov., Methylomonas rosea sp. nov., Methylomonas aureus sp. nov. and Methylomonas subterranea sp. nov., four novel methanotrophs isolated from a freshwater creek and the deep terrestrial subsurface.</title>
        <authorList>
            <person name="Abin C."/>
            <person name="Sankaranarayanan K."/>
            <person name="Garner C."/>
            <person name="Sindelar R."/>
            <person name="Kotary K."/>
            <person name="Garner R."/>
            <person name="Barclay S."/>
            <person name="Lawson P."/>
            <person name="Krumholz L."/>
        </authorList>
    </citation>
    <scope>NUCLEOTIDE SEQUENCE [LARGE SCALE GENOMIC DNA]</scope>
    <source>
        <strain evidence="3 4">SURF-2</strain>
    </source>
</reference>
<dbReference type="InterPro" id="IPR052901">
    <property type="entry name" value="Bact_TGase-like"/>
</dbReference>
<comment type="caution">
    <text evidence="3">The sequence shown here is derived from an EMBL/GenBank/DDBJ whole genome shotgun (WGS) entry which is preliminary data.</text>
</comment>
<feature type="transmembrane region" description="Helical" evidence="1">
    <location>
        <begin position="159"/>
        <end position="177"/>
    </location>
</feature>
<dbReference type="InterPro" id="IPR021878">
    <property type="entry name" value="TgpA_N"/>
</dbReference>
<dbReference type="Pfam" id="PF13559">
    <property type="entry name" value="DUF4129"/>
    <property type="match status" value="1"/>
</dbReference>
<dbReference type="EMBL" id="JANIBJ010000016">
    <property type="protein sequence ID" value="MCQ8104482.1"/>
    <property type="molecule type" value="Genomic_DNA"/>
</dbReference>
<dbReference type="InterPro" id="IPR025403">
    <property type="entry name" value="TgpA-like_C"/>
</dbReference>
<feature type="transmembrane region" description="Helical" evidence="1">
    <location>
        <begin position="127"/>
        <end position="147"/>
    </location>
</feature>
<feature type="domain" description="Transglutaminase-like" evidence="2">
    <location>
        <begin position="394"/>
        <end position="465"/>
    </location>
</feature>
<dbReference type="InterPro" id="IPR038765">
    <property type="entry name" value="Papain-like_cys_pep_sf"/>
</dbReference>
<evidence type="ECO:0000259" key="2">
    <source>
        <dbReference type="SMART" id="SM00460"/>
    </source>
</evidence>
<name>A0ABT1TG94_9GAMM</name>
<organism evidence="3 4">
    <name type="scientific">Methylomonas subterranea</name>
    <dbReference type="NCBI Taxonomy" id="2952225"/>
    <lineage>
        <taxon>Bacteria</taxon>
        <taxon>Pseudomonadati</taxon>
        <taxon>Pseudomonadota</taxon>
        <taxon>Gammaproteobacteria</taxon>
        <taxon>Methylococcales</taxon>
        <taxon>Methylococcaceae</taxon>
        <taxon>Methylomonas</taxon>
    </lineage>
</organism>
<keyword evidence="4" id="KW-1185">Reference proteome</keyword>
<protein>
    <submittedName>
        <fullName evidence="3">DUF3488 and transglutaminase-like domain-containing protein</fullName>
    </submittedName>
</protein>
<evidence type="ECO:0000313" key="3">
    <source>
        <dbReference type="EMBL" id="MCQ8104482.1"/>
    </source>
</evidence>
<dbReference type="Pfam" id="PF11992">
    <property type="entry name" value="TgpA_N"/>
    <property type="match status" value="1"/>
</dbReference>
<feature type="transmembrane region" description="Helical" evidence="1">
    <location>
        <begin position="103"/>
        <end position="121"/>
    </location>
</feature>